<gene>
    <name evidence="1" type="ORF">C7H19_18185</name>
</gene>
<evidence type="ECO:0000313" key="1">
    <source>
        <dbReference type="EMBL" id="PSF34936.1"/>
    </source>
</evidence>
<dbReference type="OrthoDB" id="427434at2"/>
<reference evidence="1 2" key="1">
    <citation type="submission" date="2018-03" db="EMBL/GenBank/DDBJ databases">
        <title>The ancient ancestry and fast evolution of plastids.</title>
        <authorList>
            <person name="Moore K.R."/>
            <person name="Magnabosco C."/>
            <person name="Momper L."/>
            <person name="Gold D.A."/>
            <person name="Bosak T."/>
            <person name="Fournier G.P."/>
        </authorList>
    </citation>
    <scope>NUCLEOTIDE SEQUENCE [LARGE SCALE GENOMIC DNA]</scope>
    <source>
        <strain evidence="1 2">CCALA 016</strain>
    </source>
</reference>
<dbReference type="AlphaFoldDB" id="A0A2T1LU26"/>
<comment type="caution">
    <text evidence="1">The sequence shown here is derived from an EMBL/GenBank/DDBJ whole genome shotgun (WGS) entry which is preliminary data.</text>
</comment>
<dbReference type="RefSeq" id="WP_106458344.1">
    <property type="nucleotide sequence ID" value="NZ_PXOH01000024.1"/>
</dbReference>
<dbReference type="Proteomes" id="UP000239001">
    <property type="component" value="Unassembled WGS sequence"/>
</dbReference>
<dbReference type="EMBL" id="PXOH01000024">
    <property type="protein sequence ID" value="PSF34936.1"/>
    <property type="molecule type" value="Genomic_DNA"/>
</dbReference>
<organism evidence="1 2">
    <name type="scientific">Aphanothece hegewaldii CCALA 016</name>
    <dbReference type="NCBI Taxonomy" id="2107694"/>
    <lineage>
        <taxon>Bacteria</taxon>
        <taxon>Bacillati</taxon>
        <taxon>Cyanobacteriota</taxon>
        <taxon>Cyanophyceae</taxon>
        <taxon>Oscillatoriophycideae</taxon>
        <taxon>Chroococcales</taxon>
        <taxon>Aphanothecaceae</taxon>
        <taxon>Aphanothece</taxon>
    </lineage>
</organism>
<keyword evidence="2" id="KW-1185">Reference proteome</keyword>
<name>A0A2T1LU26_9CHRO</name>
<proteinExistence type="predicted"/>
<protein>
    <submittedName>
        <fullName evidence="1">Uncharacterized protein</fullName>
    </submittedName>
</protein>
<accession>A0A2T1LU26</accession>
<evidence type="ECO:0000313" key="2">
    <source>
        <dbReference type="Proteomes" id="UP000239001"/>
    </source>
</evidence>
<reference evidence="1 2" key="2">
    <citation type="submission" date="2018-03" db="EMBL/GenBank/DDBJ databases">
        <authorList>
            <person name="Keele B.F."/>
        </authorList>
    </citation>
    <scope>NUCLEOTIDE SEQUENCE [LARGE SCALE GENOMIC DNA]</scope>
    <source>
        <strain evidence="1 2">CCALA 016</strain>
    </source>
</reference>
<sequence>MMTFNEQDETDLLASVENEEWISVKNFSEEKERYQAHAQHQIVYQGIESLLSPEDRQKIEELANQLNQSIPNVTRDILHKYLQGELVEKIG</sequence>